<feature type="domain" description="PhoD-like phosphatase metallophosphatase" evidence="2">
    <location>
        <begin position="151"/>
        <end position="387"/>
    </location>
</feature>
<proteinExistence type="predicted"/>
<feature type="chain" id="PRO_5013200088" evidence="1">
    <location>
        <begin position="19"/>
        <end position="441"/>
    </location>
</feature>
<name>A0A1M3KY51_9BACT</name>
<comment type="caution">
    <text evidence="4">The sequence shown here is derived from an EMBL/GenBank/DDBJ whole genome shotgun (WGS) entry which is preliminary data.</text>
</comment>
<dbReference type="Pfam" id="PF25077">
    <property type="entry name" value="DUF7800"/>
    <property type="match status" value="1"/>
</dbReference>
<dbReference type="InterPro" id="IPR018946">
    <property type="entry name" value="PhoD-like_MPP"/>
</dbReference>
<dbReference type="Gene3D" id="3.60.21.70">
    <property type="entry name" value="PhoD-like phosphatase"/>
    <property type="match status" value="1"/>
</dbReference>
<dbReference type="STRING" id="1895771.BGO89_09555"/>
<gene>
    <name evidence="4" type="ORF">BGO89_09555</name>
</gene>
<sequence length="441" mass="50172">MLPFLLATALFIPALLHAQQSVLQAGPMLGHLDMQEARIWIQTKSEADVYVTYRDSSQPSEAFRTRTIRTSEATACTATLVADRVRPGRTYLYDVHINGKACRFDYPTRFRTQPVWKWRPDPPPTYTIALGSCFYVNEEGFERSTGNYGSDYEIMTAIHAARPDFMLWLGDNTYLREPDWNSRTGILHRYTHTRSLPELQPLLASTAHYAIWDDHDYGPNDADRSWWGKYNALEAFRLFWPNPSYGVMDRPGIATSFEAGDVQFFLLDDRYYRAANNRKDGERTILGNEQIEWLIDALSSSTATFKIIAIGSQFLTDNVRKECFARMPEERRKIIDMITRNGIKGVLFVSGDIHAAELSRLDRPDTYPLYEFTCSSLTAGANTGINDQSNTFRVPGTAVGQHNFGTITVGGPSKKRVLTLRVFDKSGRELWNRVITEGELQ</sequence>
<dbReference type="EMBL" id="MKVH01000024">
    <property type="protein sequence ID" value="OJX57342.1"/>
    <property type="molecule type" value="Genomic_DNA"/>
</dbReference>
<dbReference type="AlphaFoldDB" id="A0A1M3KY51"/>
<evidence type="ECO:0000259" key="3">
    <source>
        <dbReference type="Pfam" id="PF25077"/>
    </source>
</evidence>
<feature type="signal peptide" evidence="1">
    <location>
        <begin position="1"/>
        <end position="18"/>
    </location>
</feature>
<dbReference type="PANTHER" id="PTHR33987:SF1">
    <property type="entry name" value="CALCINEURIN-LIKE METALLO-PHOSPHOESTERASE SUPERFAMILY PROTEIN"/>
    <property type="match status" value="1"/>
</dbReference>
<evidence type="ECO:0000313" key="4">
    <source>
        <dbReference type="EMBL" id="OJX57342.1"/>
    </source>
</evidence>
<evidence type="ECO:0000313" key="5">
    <source>
        <dbReference type="Proteomes" id="UP000184233"/>
    </source>
</evidence>
<dbReference type="Proteomes" id="UP000184233">
    <property type="component" value="Unassembled WGS sequence"/>
</dbReference>
<dbReference type="InterPro" id="IPR056702">
    <property type="entry name" value="DUF7800"/>
</dbReference>
<protein>
    <submittedName>
        <fullName evidence="4">Uncharacterized protein</fullName>
    </submittedName>
</protein>
<dbReference type="InterPro" id="IPR029052">
    <property type="entry name" value="Metallo-depent_PP-like"/>
</dbReference>
<dbReference type="InterPro" id="IPR038607">
    <property type="entry name" value="PhoD-like_sf"/>
</dbReference>
<dbReference type="SUPFAM" id="SSF56300">
    <property type="entry name" value="Metallo-dependent phosphatases"/>
    <property type="match status" value="1"/>
</dbReference>
<evidence type="ECO:0000259" key="2">
    <source>
        <dbReference type="Pfam" id="PF09423"/>
    </source>
</evidence>
<feature type="domain" description="DUF7800" evidence="3">
    <location>
        <begin position="22"/>
        <end position="106"/>
    </location>
</feature>
<reference evidence="4 5" key="1">
    <citation type="submission" date="2016-09" db="EMBL/GenBank/DDBJ databases">
        <title>Genome-resolved meta-omics ties microbial dynamics to process performance in biotechnology for thiocyanate degradation.</title>
        <authorList>
            <person name="Kantor R.S."/>
            <person name="Huddy R.J."/>
            <person name="Iyer R."/>
            <person name="Thomas B.C."/>
            <person name="Brown C.T."/>
            <person name="Anantharaman K."/>
            <person name="Tringe S."/>
            <person name="Hettich R.L."/>
            <person name="Harrison S.T."/>
            <person name="Banfield J.F."/>
        </authorList>
    </citation>
    <scope>NUCLEOTIDE SEQUENCE [LARGE SCALE GENOMIC DNA]</scope>
    <source>
        <strain evidence="4">59-99</strain>
    </source>
</reference>
<organism evidence="4 5">
    <name type="scientific">Candidatus Kapaibacterium thiocyanatum</name>
    <dbReference type="NCBI Taxonomy" id="1895771"/>
    <lineage>
        <taxon>Bacteria</taxon>
        <taxon>Pseudomonadati</taxon>
        <taxon>Candidatus Kapaibacteriota</taxon>
        <taxon>Candidatus Kapaibacteriia</taxon>
        <taxon>Candidatus Kapaibacteriales</taxon>
        <taxon>Candidatus Kapaibacteriaceae</taxon>
        <taxon>Candidatus Kapaibacterium</taxon>
    </lineage>
</organism>
<dbReference type="Pfam" id="PF09423">
    <property type="entry name" value="PhoD"/>
    <property type="match status" value="1"/>
</dbReference>
<dbReference type="PANTHER" id="PTHR33987">
    <property type="entry name" value="CALCINEURIN-LIKE METALLO-PHOSPHOESTERASE SUPERFAMILY PROTEIN"/>
    <property type="match status" value="1"/>
</dbReference>
<dbReference type="CDD" id="cd07389">
    <property type="entry name" value="MPP_PhoD"/>
    <property type="match status" value="1"/>
</dbReference>
<evidence type="ECO:0000256" key="1">
    <source>
        <dbReference type="SAM" id="SignalP"/>
    </source>
</evidence>
<accession>A0A1M3KY51</accession>
<keyword evidence="1" id="KW-0732">Signal</keyword>